<gene>
    <name evidence="13" type="primary">glp</name>
    <name evidence="13" type="ORF">ABS361_12000</name>
</gene>
<dbReference type="Pfam" id="PF03453">
    <property type="entry name" value="MoeA_N"/>
    <property type="match status" value="1"/>
</dbReference>
<dbReference type="SMART" id="SM00852">
    <property type="entry name" value="MoCF_biosynth"/>
    <property type="match status" value="1"/>
</dbReference>
<dbReference type="Gene3D" id="3.90.105.10">
    <property type="entry name" value="Molybdopterin biosynthesis moea protein, domain 2"/>
    <property type="match status" value="1"/>
</dbReference>
<evidence type="ECO:0000256" key="7">
    <source>
        <dbReference type="ARBA" id="ARBA00022723"/>
    </source>
</evidence>
<dbReference type="Pfam" id="PF03454">
    <property type="entry name" value="MoeA_C"/>
    <property type="match status" value="1"/>
</dbReference>
<dbReference type="GO" id="GO:0005829">
    <property type="term" value="C:cytosol"/>
    <property type="evidence" value="ECO:0007669"/>
    <property type="project" value="TreeGrafter"/>
</dbReference>
<dbReference type="InterPro" id="IPR005111">
    <property type="entry name" value="MoeA_C_domain_IV"/>
</dbReference>
<reference evidence="13" key="1">
    <citation type="submission" date="2024-06" db="EMBL/GenBank/DDBJ databases">
        <title>Methylostella associata gen. nov., sp. nov., a novel Ancalomicrobiaceae-affiliated facultatively methylotrophic bacteria that feed on methanotrophs of the genus Methylococcus.</title>
        <authorList>
            <person name="Saltykova V."/>
            <person name="Danilova O.V."/>
            <person name="Oshkin I.Y."/>
            <person name="Belova S.E."/>
            <person name="Pimenov N.V."/>
            <person name="Dedysh S.N."/>
        </authorList>
    </citation>
    <scope>NUCLEOTIDE SEQUENCE</scope>
    <source>
        <strain evidence="13">S20</strain>
    </source>
</reference>
<proteinExistence type="inferred from homology"/>
<evidence type="ECO:0000256" key="1">
    <source>
        <dbReference type="ARBA" id="ARBA00001946"/>
    </source>
</evidence>
<keyword evidence="5 11" id="KW-0500">Molybdenum</keyword>
<dbReference type="GO" id="GO:0046872">
    <property type="term" value="F:metal ion binding"/>
    <property type="evidence" value="ECO:0007669"/>
    <property type="project" value="UniProtKB-UniRule"/>
</dbReference>
<evidence type="ECO:0000256" key="6">
    <source>
        <dbReference type="ARBA" id="ARBA00022679"/>
    </source>
</evidence>
<sequence length="417" mass="43134">MSEFSDDCFAHGGALLSIDEALARFRTRVAPVAETETLALFAADGRVLAEPVVAAVAIPPFTNAAVDGYALRHADLALATADGLRVVDRVQAGEAPGRAVGPGEAVRLFTGAPLPAGADTVCMQEDVVVDGDRIRLSSHLRPGANCRPVGEERQLGAIVLPAGRRLRPQDLALAAAAGAGHVVARRRLRVAVFSTGDELVEPGRPLAAARLYDANRVMILAWAARLGAQVDDLGILPDDPEVLAAALAAAVDHDLIVTSGGVSAGDADHVKAAVARVGRIDFWRFAIKPGKPLALGTIGTAAFVGLPGNPVAVFVTLTRIARGLFAARAGETWAPPIPLPVVADFTMSRKPGRTEFLRVSLTGDGEGLPIARRYAVDGAGIVSSLTETDGLVELGPDLTAVAPGDRLAFVPFAALLG</sequence>
<dbReference type="KEGG" id="mflg:ABS361_12000"/>
<dbReference type="PANTHER" id="PTHR10192:SF5">
    <property type="entry name" value="GEPHYRIN"/>
    <property type="match status" value="1"/>
</dbReference>
<evidence type="ECO:0000256" key="11">
    <source>
        <dbReference type="RuleBase" id="RU365090"/>
    </source>
</evidence>
<dbReference type="SUPFAM" id="SSF63867">
    <property type="entry name" value="MoeA C-terminal domain-like"/>
    <property type="match status" value="1"/>
</dbReference>
<dbReference type="Pfam" id="PF00994">
    <property type="entry name" value="MoCF_biosynth"/>
    <property type="match status" value="1"/>
</dbReference>
<dbReference type="RefSeq" id="WP_407047942.1">
    <property type="nucleotide sequence ID" value="NZ_CP158568.1"/>
</dbReference>
<comment type="function">
    <text evidence="2 11">Catalyzes the insertion of molybdate into adenylated molybdopterin with the concomitant release of AMP.</text>
</comment>
<dbReference type="Gene3D" id="2.170.190.11">
    <property type="entry name" value="Molybdopterin biosynthesis moea protein, domain 3"/>
    <property type="match status" value="1"/>
</dbReference>
<dbReference type="AlphaFoldDB" id="A0AAU7X784"/>
<dbReference type="FunFam" id="3.40.980.10:FF:000004">
    <property type="entry name" value="Molybdopterin molybdenumtransferase"/>
    <property type="match status" value="1"/>
</dbReference>
<evidence type="ECO:0000256" key="2">
    <source>
        <dbReference type="ARBA" id="ARBA00002901"/>
    </source>
</evidence>
<comment type="cofactor">
    <cofactor evidence="1 11">
        <name>Mg(2+)</name>
        <dbReference type="ChEBI" id="CHEBI:18420"/>
    </cofactor>
</comment>
<organism evidence="13">
    <name type="scientific">Methyloraptor flagellatus</name>
    <dbReference type="NCBI Taxonomy" id="3162530"/>
    <lineage>
        <taxon>Bacteria</taxon>
        <taxon>Pseudomonadati</taxon>
        <taxon>Pseudomonadota</taxon>
        <taxon>Alphaproteobacteria</taxon>
        <taxon>Hyphomicrobiales</taxon>
        <taxon>Ancalomicrobiaceae</taxon>
        <taxon>Methyloraptor</taxon>
    </lineage>
</organism>
<dbReference type="InterPro" id="IPR036425">
    <property type="entry name" value="MoaB/Mog-like_dom_sf"/>
</dbReference>
<dbReference type="NCBIfam" id="TIGR00177">
    <property type="entry name" value="molyb_syn"/>
    <property type="match status" value="1"/>
</dbReference>
<dbReference type="Gene3D" id="3.40.980.10">
    <property type="entry name" value="MoaB/Mog-like domain"/>
    <property type="match status" value="1"/>
</dbReference>
<dbReference type="EC" id="2.10.1.1" evidence="11"/>
<protein>
    <recommendedName>
        <fullName evidence="11">Molybdopterin molybdenumtransferase</fullName>
        <ecNumber evidence="11">2.10.1.1</ecNumber>
    </recommendedName>
</protein>
<keyword evidence="6 11" id="KW-0808">Transferase</keyword>
<comment type="catalytic activity">
    <reaction evidence="10">
        <text>adenylyl-molybdopterin + molybdate = Mo-molybdopterin + AMP + H(+)</text>
        <dbReference type="Rhea" id="RHEA:35047"/>
        <dbReference type="ChEBI" id="CHEBI:15378"/>
        <dbReference type="ChEBI" id="CHEBI:36264"/>
        <dbReference type="ChEBI" id="CHEBI:62727"/>
        <dbReference type="ChEBI" id="CHEBI:71302"/>
        <dbReference type="ChEBI" id="CHEBI:456215"/>
        <dbReference type="EC" id="2.10.1.1"/>
    </reaction>
</comment>
<dbReference type="InterPro" id="IPR036135">
    <property type="entry name" value="MoeA_linker/N_sf"/>
</dbReference>
<keyword evidence="9 11" id="KW-0501">Molybdenum cofactor biosynthesis</keyword>
<evidence type="ECO:0000256" key="3">
    <source>
        <dbReference type="ARBA" id="ARBA00005046"/>
    </source>
</evidence>
<dbReference type="CDD" id="cd00887">
    <property type="entry name" value="MoeA"/>
    <property type="match status" value="1"/>
</dbReference>
<dbReference type="SUPFAM" id="SSF53218">
    <property type="entry name" value="Molybdenum cofactor biosynthesis proteins"/>
    <property type="match status" value="1"/>
</dbReference>
<evidence type="ECO:0000256" key="10">
    <source>
        <dbReference type="ARBA" id="ARBA00047317"/>
    </source>
</evidence>
<comment type="pathway">
    <text evidence="3 11">Cofactor biosynthesis; molybdopterin biosynthesis.</text>
</comment>
<feature type="domain" description="MoaB/Mog" evidence="12">
    <location>
        <begin position="191"/>
        <end position="327"/>
    </location>
</feature>
<evidence type="ECO:0000256" key="5">
    <source>
        <dbReference type="ARBA" id="ARBA00022505"/>
    </source>
</evidence>
<dbReference type="Gene3D" id="2.40.340.10">
    <property type="entry name" value="MoeA, C-terminal, domain IV"/>
    <property type="match status" value="1"/>
</dbReference>
<dbReference type="PANTHER" id="PTHR10192">
    <property type="entry name" value="MOLYBDOPTERIN BIOSYNTHESIS PROTEIN"/>
    <property type="match status" value="1"/>
</dbReference>
<evidence type="ECO:0000259" key="12">
    <source>
        <dbReference type="SMART" id="SM00852"/>
    </source>
</evidence>
<dbReference type="InterPro" id="IPR036688">
    <property type="entry name" value="MoeA_C_domain_IV_sf"/>
</dbReference>
<name>A0AAU7X784_9HYPH</name>
<dbReference type="InterPro" id="IPR005110">
    <property type="entry name" value="MoeA_linker/N"/>
</dbReference>
<dbReference type="GO" id="GO:0006777">
    <property type="term" value="P:Mo-molybdopterin cofactor biosynthetic process"/>
    <property type="evidence" value="ECO:0007669"/>
    <property type="project" value="UniProtKB-UniRule"/>
</dbReference>
<evidence type="ECO:0000256" key="8">
    <source>
        <dbReference type="ARBA" id="ARBA00022842"/>
    </source>
</evidence>
<dbReference type="SUPFAM" id="SSF63882">
    <property type="entry name" value="MoeA N-terminal region -like"/>
    <property type="match status" value="1"/>
</dbReference>
<keyword evidence="7 11" id="KW-0479">Metal-binding</keyword>
<evidence type="ECO:0000313" key="13">
    <source>
        <dbReference type="EMBL" id="XBY42841.1"/>
    </source>
</evidence>
<evidence type="ECO:0000256" key="4">
    <source>
        <dbReference type="ARBA" id="ARBA00010763"/>
    </source>
</evidence>
<accession>A0AAU7X784</accession>
<dbReference type="EMBL" id="CP158568">
    <property type="protein sequence ID" value="XBY42841.1"/>
    <property type="molecule type" value="Genomic_DNA"/>
</dbReference>
<dbReference type="InterPro" id="IPR038987">
    <property type="entry name" value="MoeA-like"/>
</dbReference>
<evidence type="ECO:0000256" key="9">
    <source>
        <dbReference type="ARBA" id="ARBA00023150"/>
    </source>
</evidence>
<dbReference type="InterPro" id="IPR001453">
    <property type="entry name" value="MoaB/Mog_dom"/>
</dbReference>
<keyword evidence="8 11" id="KW-0460">Magnesium</keyword>
<comment type="similarity">
    <text evidence="4 11">Belongs to the MoeA family.</text>
</comment>
<dbReference type="GO" id="GO:0061599">
    <property type="term" value="F:molybdopterin molybdotransferase activity"/>
    <property type="evidence" value="ECO:0007669"/>
    <property type="project" value="UniProtKB-UniRule"/>
</dbReference>
<dbReference type="NCBIfam" id="NF045515">
    <property type="entry name" value="Glp_gephyrin"/>
    <property type="match status" value="1"/>
</dbReference>